<dbReference type="PANTHER" id="PTHR30600:SF10">
    <property type="entry name" value="BLL6722 PROTEIN"/>
    <property type="match status" value="1"/>
</dbReference>
<evidence type="ECO:0000259" key="8">
    <source>
        <dbReference type="PROSITE" id="PS51007"/>
    </source>
</evidence>
<keyword evidence="5" id="KW-0560">Oxidoreductase</keyword>
<dbReference type="GO" id="GO:0020037">
    <property type="term" value="F:heme binding"/>
    <property type="evidence" value="ECO:0007669"/>
    <property type="project" value="InterPro"/>
</dbReference>
<dbReference type="InterPro" id="IPR038352">
    <property type="entry name" value="Imelysin_sf"/>
</dbReference>
<protein>
    <submittedName>
        <fullName evidence="9">Cytochrome c peroxidase</fullName>
    </submittedName>
</protein>
<keyword evidence="9" id="KW-0575">Peroxidase</keyword>
<keyword evidence="4" id="KW-0732">Signal</keyword>
<dbReference type="Pfam" id="PF03150">
    <property type="entry name" value="CCP_MauG"/>
    <property type="match status" value="1"/>
</dbReference>
<dbReference type="InterPro" id="IPR004852">
    <property type="entry name" value="Di-haem_cyt_c_peroxidsae"/>
</dbReference>
<dbReference type="Proteomes" id="UP000199532">
    <property type="component" value="Unassembled WGS sequence"/>
</dbReference>
<evidence type="ECO:0000256" key="2">
    <source>
        <dbReference type="ARBA" id="ARBA00022617"/>
    </source>
</evidence>
<keyword evidence="10" id="KW-1185">Reference proteome</keyword>
<evidence type="ECO:0000256" key="7">
    <source>
        <dbReference type="PROSITE-ProRule" id="PRU00433"/>
    </source>
</evidence>
<gene>
    <name evidence="9" type="ORF">SAMN04487995_0703</name>
</gene>
<sequence length="593" mass="66827">MVMAATFHEKKTIGVEESISQFRMDSKVFASSILNLENALQNLDSYRPETIKRAKEKLISSRMAYKKIEYLLEYFFYTSSRVYNKAPKNEIEEPFLEYQELAGLQYLETLLFDSLPERHKPIFKEQTKLLRTASADLNSLLYDFQGTDEQILESVRIELIRVITLGIAGFDAPSLKSGIPESAIAVQSMHKTLKPYLTKSKFAADSVDLYLQKTSAYLQANPDFDSFNRLEFLTNCALPLQKYLGKMIRANGLEVNKYGILHYGADHMFSPNAFQKTSFPGSNRDASAKEILLGEKLFSENTLSGNGTKSCVSCHNPGNYFSDGLSKSKSFDRITSVKRNAPTLLYSGLQHSQFWDGRVKSLEEQIEAVIKDPREMHGNMSVSLAKINGDKMYRKAFRTAFSKKRSEPVSEQEVYRAIASYIRTLNPYSSAFDKYLGGNKTALTDNQKAGFNLFMGKAQCGTCHFAPLFNGLIPPFYSLTEFEVLGTTKTEDLVNPEYDTDEGRFVFRPIKFYKGAFKTPTVRNSANTGPYMHNGAFNSLESLMEFYNQGGGAGLGLDFPTQTLSTGKLNLTDTEKMQIIKFLDSLTDDLKIL</sequence>
<evidence type="ECO:0000313" key="9">
    <source>
        <dbReference type="EMBL" id="SEI43506.1"/>
    </source>
</evidence>
<dbReference type="InterPro" id="IPR036909">
    <property type="entry name" value="Cyt_c-like_dom_sf"/>
</dbReference>
<evidence type="ECO:0000256" key="1">
    <source>
        <dbReference type="ARBA" id="ARBA00004196"/>
    </source>
</evidence>
<evidence type="ECO:0000256" key="4">
    <source>
        <dbReference type="ARBA" id="ARBA00022729"/>
    </source>
</evidence>
<evidence type="ECO:0000313" key="10">
    <source>
        <dbReference type="Proteomes" id="UP000199532"/>
    </source>
</evidence>
<dbReference type="PROSITE" id="PS51007">
    <property type="entry name" value="CYTC"/>
    <property type="match status" value="2"/>
</dbReference>
<dbReference type="GO" id="GO:0046872">
    <property type="term" value="F:metal ion binding"/>
    <property type="evidence" value="ECO:0007669"/>
    <property type="project" value="UniProtKB-KW"/>
</dbReference>
<comment type="subcellular location">
    <subcellularLocation>
        <location evidence="1">Cell envelope</location>
    </subcellularLocation>
</comment>
<keyword evidence="3 7" id="KW-0479">Metal-binding</keyword>
<feature type="domain" description="Cytochrome c" evidence="8">
    <location>
        <begin position="289"/>
        <end position="426"/>
    </location>
</feature>
<organism evidence="9 10">
    <name type="scientific">Dyadobacter koreensis</name>
    <dbReference type="NCBI Taxonomy" id="408657"/>
    <lineage>
        <taxon>Bacteria</taxon>
        <taxon>Pseudomonadati</taxon>
        <taxon>Bacteroidota</taxon>
        <taxon>Cytophagia</taxon>
        <taxon>Cytophagales</taxon>
        <taxon>Spirosomataceae</taxon>
        <taxon>Dyadobacter</taxon>
    </lineage>
</organism>
<keyword evidence="2 7" id="KW-0349">Heme</keyword>
<dbReference type="STRING" id="408657.SAMN04487995_0703"/>
<dbReference type="PANTHER" id="PTHR30600">
    <property type="entry name" value="CYTOCHROME C PEROXIDASE-RELATED"/>
    <property type="match status" value="1"/>
</dbReference>
<dbReference type="EMBL" id="FNXY01000001">
    <property type="protein sequence ID" value="SEI43506.1"/>
    <property type="molecule type" value="Genomic_DNA"/>
</dbReference>
<feature type="domain" description="Cytochrome c" evidence="8">
    <location>
        <begin position="445"/>
        <end position="587"/>
    </location>
</feature>
<dbReference type="Gene3D" id="1.20.1420.20">
    <property type="entry name" value="M75 peptidase, HXXE motif"/>
    <property type="match status" value="1"/>
</dbReference>
<evidence type="ECO:0000256" key="6">
    <source>
        <dbReference type="ARBA" id="ARBA00023004"/>
    </source>
</evidence>
<accession>A0A1H6QNC6</accession>
<proteinExistence type="predicted"/>
<keyword evidence="6 7" id="KW-0408">Iron</keyword>
<dbReference type="InterPro" id="IPR009056">
    <property type="entry name" value="Cyt_c-like_dom"/>
</dbReference>
<evidence type="ECO:0000256" key="3">
    <source>
        <dbReference type="ARBA" id="ARBA00022723"/>
    </source>
</evidence>
<evidence type="ECO:0000256" key="5">
    <source>
        <dbReference type="ARBA" id="ARBA00023002"/>
    </source>
</evidence>
<dbReference type="GO" id="GO:0030313">
    <property type="term" value="C:cell envelope"/>
    <property type="evidence" value="ECO:0007669"/>
    <property type="project" value="UniProtKB-SubCell"/>
</dbReference>
<dbReference type="GO" id="GO:0009055">
    <property type="term" value="F:electron transfer activity"/>
    <property type="evidence" value="ECO:0007669"/>
    <property type="project" value="InterPro"/>
</dbReference>
<dbReference type="SUPFAM" id="SSF46626">
    <property type="entry name" value="Cytochrome c"/>
    <property type="match status" value="2"/>
</dbReference>
<dbReference type="GO" id="GO:0004130">
    <property type="term" value="F:cytochrome-c peroxidase activity"/>
    <property type="evidence" value="ECO:0007669"/>
    <property type="project" value="TreeGrafter"/>
</dbReference>
<name>A0A1H6QNC6_9BACT</name>
<reference evidence="9 10" key="1">
    <citation type="submission" date="2016-10" db="EMBL/GenBank/DDBJ databases">
        <authorList>
            <person name="de Groot N.N."/>
        </authorList>
    </citation>
    <scope>NUCLEOTIDE SEQUENCE [LARGE SCALE GENOMIC DNA]</scope>
    <source>
        <strain evidence="9 10">DSM 19938</strain>
    </source>
</reference>
<dbReference type="AlphaFoldDB" id="A0A1H6QNC6"/>
<dbReference type="Gene3D" id="1.10.760.10">
    <property type="entry name" value="Cytochrome c-like domain"/>
    <property type="match status" value="2"/>
</dbReference>
<dbReference type="InterPro" id="IPR051395">
    <property type="entry name" value="Cytochrome_c_Peroxidase/MauG"/>
</dbReference>